<dbReference type="GO" id="GO:0005634">
    <property type="term" value="C:nucleus"/>
    <property type="evidence" value="ECO:0000318"/>
    <property type="project" value="GO_Central"/>
</dbReference>
<dbReference type="GO" id="GO:0038023">
    <property type="term" value="F:signaling receptor activity"/>
    <property type="evidence" value="ECO:0000318"/>
    <property type="project" value="GO_Central"/>
</dbReference>
<dbReference type="Proteomes" id="UP000027120">
    <property type="component" value="Unassembled WGS sequence"/>
</dbReference>
<evidence type="ECO:0000256" key="2">
    <source>
        <dbReference type="ARBA" id="ARBA00022821"/>
    </source>
</evidence>
<keyword evidence="3" id="KW-0568">Pathogenesis-related protein</keyword>
<dbReference type="FunFam" id="3.30.530.20:FF:000007">
    <property type="entry name" value="Major pollen allergen Bet v 1-A"/>
    <property type="match status" value="1"/>
</dbReference>
<accession>A0A067G8T7</accession>
<dbReference type="InterPro" id="IPR050279">
    <property type="entry name" value="Plant_def-hormone_signal"/>
</dbReference>
<dbReference type="PANTHER" id="PTHR31213">
    <property type="entry name" value="OS08G0374000 PROTEIN-RELATED"/>
    <property type="match status" value="1"/>
</dbReference>
<proteinExistence type="inferred from homology"/>
<evidence type="ECO:0000313" key="5">
    <source>
        <dbReference type="EMBL" id="KDO71806.1"/>
    </source>
</evidence>
<organism evidence="5 6">
    <name type="scientific">Citrus sinensis</name>
    <name type="common">Sweet orange</name>
    <name type="synonym">Citrus aurantium var. sinensis</name>
    <dbReference type="NCBI Taxonomy" id="2711"/>
    <lineage>
        <taxon>Eukaryota</taxon>
        <taxon>Viridiplantae</taxon>
        <taxon>Streptophyta</taxon>
        <taxon>Embryophyta</taxon>
        <taxon>Tracheophyta</taxon>
        <taxon>Spermatophyta</taxon>
        <taxon>Magnoliopsida</taxon>
        <taxon>eudicotyledons</taxon>
        <taxon>Gunneridae</taxon>
        <taxon>Pentapetalae</taxon>
        <taxon>rosids</taxon>
        <taxon>malvids</taxon>
        <taxon>Sapindales</taxon>
        <taxon>Rutaceae</taxon>
        <taxon>Aurantioideae</taxon>
        <taxon>Citrus</taxon>
    </lineage>
</organism>
<dbReference type="InterPro" id="IPR023393">
    <property type="entry name" value="START-like_dom_sf"/>
</dbReference>
<feature type="domain" description="Bet v I/Major latex protein" evidence="4">
    <location>
        <begin position="12"/>
        <end position="156"/>
    </location>
</feature>
<evidence type="ECO:0000256" key="1">
    <source>
        <dbReference type="ARBA" id="ARBA00009744"/>
    </source>
</evidence>
<dbReference type="InterPro" id="IPR000916">
    <property type="entry name" value="Bet_v_I/MLP"/>
</dbReference>
<dbReference type="GO" id="GO:0006952">
    <property type="term" value="P:defense response"/>
    <property type="evidence" value="ECO:0007669"/>
    <property type="project" value="UniProtKB-KW"/>
</dbReference>
<dbReference type="PRINTS" id="PR00634">
    <property type="entry name" value="BETALLERGEN"/>
</dbReference>
<dbReference type="GO" id="GO:0004864">
    <property type="term" value="F:protein phosphatase inhibitor activity"/>
    <property type="evidence" value="ECO:0000318"/>
    <property type="project" value="GO_Central"/>
</dbReference>
<dbReference type="InterPro" id="IPR024949">
    <property type="entry name" value="Bet_v_I_allergen"/>
</dbReference>
<keyword evidence="6" id="KW-1185">Reference proteome</keyword>
<dbReference type="PANTHER" id="PTHR31213:SF157">
    <property type="entry name" value="MAJOR ALLERGEN MAL D 1-LIKE"/>
    <property type="match status" value="1"/>
</dbReference>
<dbReference type="KEGG" id="cit:102620763"/>
<dbReference type="EMBL" id="KK784888">
    <property type="protein sequence ID" value="KDO71806.1"/>
    <property type="molecule type" value="Genomic_DNA"/>
</dbReference>
<gene>
    <name evidence="5" type="ORF">CISIN_1g031343mg</name>
</gene>
<protein>
    <recommendedName>
        <fullName evidence="4">Bet v I/Major latex protein domain-containing protein</fullName>
    </recommendedName>
</protein>
<dbReference type="Pfam" id="PF00407">
    <property type="entry name" value="Bet_v_1"/>
    <property type="match status" value="1"/>
</dbReference>
<dbReference type="SMR" id="A0A067G8T7"/>
<dbReference type="GO" id="GO:0005737">
    <property type="term" value="C:cytoplasm"/>
    <property type="evidence" value="ECO:0000318"/>
    <property type="project" value="GO_Central"/>
</dbReference>
<dbReference type="GO" id="GO:0009738">
    <property type="term" value="P:abscisic acid-activated signaling pathway"/>
    <property type="evidence" value="ECO:0000318"/>
    <property type="project" value="GO_Central"/>
</dbReference>
<keyword evidence="2" id="KW-0611">Plant defense</keyword>
<dbReference type="SUPFAM" id="SSF55961">
    <property type="entry name" value="Bet v1-like"/>
    <property type="match status" value="1"/>
</dbReference>
<dbReference type="GO" id="GO:0010427">
    <property type="term" value="F:abscisic acid binding"/>
    <property type="evidence" value="ECO:0000318"/>
    <property type="project" value="GO_Central"/>
</dbReference>
<evidence type="ECO:0000256" key="3">
    <source>
        <dbReference type="ARBA" id="ARBA00023265"/>
    </source>
</evidence>
<dbReference type="OrthoDB" id="1880172at2759"/>
<dbReference type="CDD" id="cd07816">
    <property type="entry name" value="Bet_v1-like"/>
    <property type="match status" value="1"/>
</dbReference>
<dbReference type="PaxDb" id="2711-XP_006489006.1"/>
<reference evidence="5 6" key="1">
    <citation type="submission" date="2014-04" db="EMBL/GenBank/DDBJ databases">
        <authorList>
            <consortium name="International Citrus Genome Consortium"/>
            <person name="Gmitter F."/>
            <person name="Chen C."/>
            <person name="Farmerie W."/>
            <person name="Harkins T."/>
            <person name="Desany B."/>
            <person name="Mohiuddin M."/>
            <person name="Kodira C."/>
            <person name="Borodovsky M."/>
            <person name="Lomsadze A."/>
            <person name="Burns P."/>
            <person name="Jenkins J."/>
            <person name="Prochnik S."/>
            <person name="Shu S."/>
            <person name="Chapman J."/>
            <person name="Pitluck S."/>
            <person name="Schmutz J."/>
            <person name="Rokhsar D."/>
        </authorList>
    </citation>
    <scope>NUCLEOTIDE SEQUENCE</scope>
</reference>
<evidence type="ECO:0000313" key="6">
    <source>
        <dbReference type="Proteomes" id="UP000027120"/>
    </source>
</evidence>
<evidence type="ECO:0000259" key="4">
    <source>
        <dbReference type="Pfam" id="PF00407"/>
    </source>
</evidence>
<name>A0A067G8T7_CITSI</name>
<comment type="similarity">
    <text evidence="1">Belongs to the BetVI family.</text>
</comment>
<dbReference type="Gene3D" id="3.30.530.20">
    <property type="match status" value="1"/>
</dbReference>
<dbReference type="AlphaFoldDB" id="A0A067G8T7"/>
<dbReference type="STRING" id="2711.A0A067G8T7"/>
<sequence length="161" mass="17891">MGVLRFDKDGSAAVAPSRMFKAFILDSHNLFPELFPQAFKSVVYEQGDGEAGSVKIMYFAEGNKHTYAKQRIDVLDKEKFYCKSTVFEEDNMLDILESIVYEIKFEASGDGGTNCKTATEFHIKGDGESKLEEELKGSVELGTALFKAVEAHLLANPDLYA</sequence>